<keyword evidence="3" id="KW-0378">Hydrolase</keyword>
<dbReference type="OrthoDB" id="9802066at2"/>
<reference evidence="3 4" key="1">
    <citation type="submission" date="2019-07" db="EMBL/GenBank/DDBJ databases">
        <title>Whole genome shotgun sequence of Rhodospirillum oryzae NBRC 107573.</title>
        <authorList>
            <person name="Hosoyama A."/>
            <person name="Uohara A."/>
            <person name="Ohji S."/>
            <person name="Ichikawa N."/>
        </authorList>
    </citation>
    <scope>NUCLEOTIDE SEQUENCE [LARGE SCALE GENOMIC DNA]</scope>
    <source>
        <strain evidence="3 4">NBRC 107573</strain>
    </source>
</reference>
<dbReference type="PANTHER" id="PTHR45228:SF8">
    <property type="entry name" value="TWO-COMPONENT RESPONSE REGULATOR-RELATED"/>
    <property type="match status" value="1"/>
</dbReference>
<dbReference type="InterPro" id="IPR011006">
    <property type="entry name" value="CheY-like_superfamily"/>
</dbReference>
<proteinExistence type="predicted"/>
<dbReference type="InterPro" id="IPR052020">
    <property type="entry name" value="Cyclic_di-GMP/3'3'-cGAMP_PDE"/>
</dbReference>
<dbReference type="SUPFAM" id="SSF52172">
    <property type="entry name" value="CheY-like"/>
    <property type="match status" value="1"/>
</dbReference>
<dbReference type="Pfam" id="PF00072">
    <property type="entry name" value="Response_reg"/>
    <property type="match status" value="1"/>
</dbReference>
<evidence type="ECO:0000313" key="4">
    <source>
        <dbReference type="Proteomes" id="UP000321567"/>
    </source>
</evidence>
<evidence type="ECO:0000256" key="1">
    <source>
        <dbReference type="PROSITE-ProRule" id="PRU00169"/>
    </source>
</evidence>
<comment type="caution">
    <text evidence="3">The sequence shown here is derived from an EMBL/GenBank/DDBJ whole genome shotgun (WGS) entry which is preliminary data.</text>
</comment>
<dbReference type="SMART" id="SM00448">
    <property type="entry name" value="REC"/>
    <property type="match status" value="1"/>
</dbReference>
<keyword evidence="1" id="KW-0597">Phosphoprotein</keyword>
<dbReference type="EMBL" id="BJZO01000027">
    <property type="protein sequence ID" value="GEO81121.1"/>
    <property type="molecule type" value="Genomic_DNA"/>
</dbReference>
<sequence length="386" mass="42323">MEDRILVIDDDHHLLSALRRQLSDAFTIVPAQGGEEALALVADATKKQTPFAVALCDMRMPGLDGIETLKRLCELAPDTVRMMLTGNADQQTAINAINQGNIFRFFTKPCPPDVLRAGLQAGVRQYHLVTAERELLEKTLTGSVRVLVEIASMNDPVAAGVATRLREWLRLLTTEFKMPHRWSLDVALALLPVGQVAIPPELLAKKHQGEPLTALERSMFENSPEVARNLVSHIPRLAPVAEILYLQDRGFDGSGFPPDGPRGKDIPLDARLLKILKDTAEAAQGGQLSPGTFEALDRRRAQYDPDLYPKVRACLETLATGGPGAAIELPLAALQPGQYVLSDIRLTNGHLILAANTQLSPAQIERLRNLRKIFTFVEPIKVRAMG</sequence>
<dbReference type="PANTHER" id="PTHR45228">
    <property type="entry name" value="CYCLIC DI-GMP PHOSPHODIESTERASE TM_0186-RELATED"/>
    <property type="match status" value="1"/>
</dbReference>
<keyword evidence="4" id="KW-1185">Reference proteome</keyword>
<dbReference type="RefSeq" id="WP_147163162.1">
    <property type="nucleotide sequence ID" value="NZ_BJZO01000027.1"/>
</dbReference>
<accession>A0A512H6R3</accession>
<dbReference type="Proteomes" id="UP000321567">
    <property type="component" value="Unassembled WGS sequence"/>
</dbReference>
<gene>
    <name evidence="3" type="ORF">ROR02_12520</name>
</gene>
<evidence type="ECO:0000313" key="3">
    <source>
        <dbReference type="EMBL" id="GEO81121.1"/>
    </source>
</evidence>
<dbReference type="Gene3D" id="3.40.50.2300">
    <property type="match status" value="1"/>
</dbReference>
<dbReference type="Gene3D" id="1.10.3210.10">
    <property type="entry name" value="Hypothetical protein af1432"/>
    <property type="match status" value="1"/>
</dbReference>
<evidence type="ECO:0000259" key="2">
    <source>
        <dbReference type="PROSITE" id="PS50110"/>
    </source>
</evidence>
<dbReference type="Pfam" id="PF13487">
    <property type="entry name" value="HD_5"/>
    <property type="match status" value="1"/>
</dbReference>
<dbReference type="AlphaFoldDB" id="A0A512H6R3"/>
<dbReference type="GO" id="GO:0016787">
    <property type="term" value="F:hydrolase activity"/>
    <property type="evidence" value="ECO:0007669"/>
    <property type="project" value="UniProtKB-KW"/>
</dbReference>
<dbReference type="GO" id="GO:0000160">
    <property type="term" value="P:phosphorelay signal transduction system"/>
    <property type="evidence" value="ECO:0007669"/>
    <property type="project" value="InterPro"/>
</dbReference>
<feature type="domain" description="Response regulatory" evidence="2">
    <location>
        <begin position="4"/>
        <end position="123"/>
    </location>
</feature>
<dbReference type="InterPro" id="IPR001789">
    <property type="entry name" value="Sig_transdc_resp-reg_receiver"/>
</dbReference>
<name>A0A512H6R3_9PROT</name>
<dbReference type="CDD" id="cd17569">
    <property type="entry name" value="REC_HupR-like"/>
    <property type="match status" value="1"/>
</dbReference>
<feature type="modified residue" description="4-aspartylphosphate" evidence="1">
    <location>
        <position position="57"/>
    </location>
</feature>
<organism evidence="3 4">
    <name type="scientific">Pararhodospirillum oryzae</name>
    <dbReference type="NCBI Taxonomy" id="478448"/>
    <lineage>
        <taxon>Bacteria</taxon>
        <taxon>Pseudomonadati</taxon>
        <taxon>Pseudomonadota</taxon>
        <taxon>Alphaproteobacteria</taxon>
        <taxon>Rhodospirillales</taxon>
        <taxon>Rhodospirillaceae</taxon>
        <taxon>Pararhodospirillum</taxon>
    </lineage>
</organism>
<protein>
    <submittedName>
        <fullName evidence="3">Response regulator receiver modulated metal-depenent phosphohydrolase</fullName>
    </submittedName>
</protein>
<dbReference type="PROSITE" id="PS50110">
    <property type="entry name" value="RESPONSE_REGULATORY"/>
    <property type="match status" value="1"/>
</dbReference>